<name>A0A250WZY6_9CHLO</name>
<dbReference type="EMBL" id="BEGY01000015">
    <property type="protein sequence ID" value="GAX76070.1"/>
    <property type="molecule type" value="Genomic_DNA"/>
</dbReference>
<evidence type="ECO:0000313" key="3">
    <source>
        <dbReference type="Proteomes" id="UP000232323"/>
    </source>
</evidence>
<keyword evidence="3" id="KW-1185">Reference proteome</keyword>
<gene>
    <name evidence="2" type="ORF">CEUSTIGMA_g3513.t1</name>
</gene>
<dbReference type="AlphaFoldDB" id="A0A250WZY6"/>
<reference evidence="2 3" key="1">
    <citation type="submission" date="2017-08" db="EMBL/GenBank/DDBJ databases">
        <title>Acidophilic green algal genome provides insights into adaptation to an acidic environment.</title>
        <authorList>
            <person name="Hirooka S."/>
            <person name="Hirose Y."/>
            <person name="Kanesaki Y."/>
            <person name="Higuchi S."/>
            <person name="Fujiwara T."/>
            <person name="Onuma R."/>
            <person name="Era A."/>
            <person name="Ohbayashi R."/>
            <person name="Uzuka A."/>
            <person name="Nozaki H."/>
            <person name="Yoshikawa H."/>
            <person name="Miyagishima S.Y."/>
        </authorList>
    </citation>
    <scope>NUCLEOTIDE SEQUENCE [LARGE SCALE GENOMIC DNA]</scope>
    <source>
        <strain evidence="2 3">NIES-2499</strain>
    </source>
</reference>
<comment type="caution">
    <text evidence="2">The sequence shown here is derived from an EMBL/GenBank/DDBJ whole genome shotgun (WGS) entry which is preliminary data.</text>
</comment>
<feature type="compositionally biased region" description="Low complexity" evidence="1">
    <location>
        <begin position="545"/>
        <end position="562"/>
    </location>
</feature>
<accession>A0A250WZY6</accession>
<proteinExistence type="predicted"/>
<feature type="region of interest" description="Disordered" evidence="1">
    <location>
        <begin position="732"/>
        <end position="762"/>
    </location>
</feature>
<feature type="region of interest" description="Disordered" evidence="1">
    <location>
        <begin position="538"/>
        <end position="562"/>
    </location>
</feature>
<sequence length="877" mass="96484">MNGGHILPLPDALRTVPMSVLEEYVIGRIKQFSNVFAHVLSPESSGRAVEAAFAQAVSLVSEVNDTLKLEKYSLRFAHKCRFLGCMDKSCALCANNPNKRCLDHDNFDECYADNQALKSKCDIDVYVQLFSLTTGNVVNLPGLEIQVSVVDGESCSHGGAGRSDNAKELLKSDDGQFLLGSMSSVTKTDGTGRLLLKLQDGACRLPDIFITDKNDTFHMDSRTYSSFRILARAVQRDMAGNVQLVDSITPAVSGKLIVKTQRALNDYRKSEYPHYKDELTKLKFIGQITAQRLKDIQAHVPDAPFMTIETVHQLKDLMLCADQSRQLENKLLELLNMRGRHKHKWDFLREILMERIVYDDMLHRAWFADEAQTQGVLYTCKQGQVNMEKPLGLVYRVNQGDGQTRLQVVSAQDGQNIELVKEWRVLGEEAWFKPGHKGWTIVNEPLELAANGSMISPRPSMSDGLDSFSSAKRESIKRESIISSQHSADLMNLESGQLGRALSLQQSFSEHQRQPLTFPFQAMEQQQQQQIMIRNPFQSLPRLGPPAAGSGNSSGSSASGVGASSPTIYQFGSLPQTNSSRLANVSSKNQPMAAGIFDLYTRVSAPQFSTPDSSPTSHPHMVPSSGASAPSLTFFQAGNSFPRVNDGSTGEKPMRYRRMSAEAGARQASPPHAGLGAGSPFNITLDLSTKRPRAPAPLLAVGRNNERQDPVFGGGQPSLNHLPIRRLSDQQLYHQESSGRHQPKSRVSSDIAEDGGAHADGGIVEDSIDEFLAQNMPNLGPVSFASDSFHRDSFGRSFVAPAPTETPTHKLSNTMEHMLHVSHQGSEDGHLTAPMSPRVFQTMESDSFNKTISRILRHSESDSFKQLLEASGLNSPH</sequence>
<dbReference type="Proteomes" id="UP000232323">
    <property type="component" value="Unassembled WGS sequence"/>
</dbReference>
<dbReference type="OrthoDB" id="1434644at2759"/>
<evidence type="ECO:0000256" key="1">
    <source>
        <dbReference type="SAM" id="MobiDB-lite"/>
    </source>
</evidence>
<dbReference type="STRING" id="1157962.A0A250WZY6"/>
<evidence type="ECO:0000313" key="2">
    <source>
        <dbReference type="EMBL" id="GAX76070.1"/>
    </source>
</evidence>
<protein>
    <submittedName>
        <fullName evidence="2">Uncharacterized protein</fullName>
    </submittedName>
</protein>
<organism evidence="2 3">
    <name type="scientific">Chlamydomonas eustigma</name>
    <dbReference type="NCBI Taxonomy" id="1157962"/>
    <lineage>
        <taxon>Eukaryota</taxon>
        <taxon>Viridiplantae</taxon>
        <taxon>Chlorophyta</taxon>
        <taxon>core chlorophytes</taxon>
        <taxon>Chlorophyceae</taxon>
        <taxon>CS clade</taxon>
        <taxon>Chlamydomonadales</taxon>
        <taxon>Chlamydomonadaceae</taxon>
        <taxon>Chlamydomonas</taxon>
    </lineage>
</organism>